<dbReference type="PATRIC" id="fig|449659.4.peg.1136"/>
<dbReference type="GO" id="GO:0097367">
    <property type="term" value="F:carbohydrate derivative binding"/>
    <property type="evidence" value="ECO:0007669"/>
    <property type="project" value="InterPro"/>
</dbReference>
<keyword evidence="3" id="KW-1185">Reference proteome</keyword>
<dbReference type="Gene3D" id="3.40.50.10490">
    <property type="entry name" value="Glucose-6-phosphate isomerase like protein, domain 1"/>
    <property type="match status" value="1"/>
</dbReference>
<proteinExistence type="predicted"/>
<dbReference type="Gene3D" id="1.10.10.10">
    <property type="entry name" value="Winged helix-like DNA-binding domain superfamily/Winged helix DNA-binding domain"/>
    <property type="match status" value="1"/>
</dbReference>
<dbReference type="InterPro" id="IPR000281">
    <property type="entry name" value="HTH_RpiR"/>
</dbReference>
<name>A0A0R2LQT9_9LACO</name>
<gene>
    <name evidence="2" type="ORF">IV66_GL001123</name>
</gene>
<dbReference type="AlphaFoldDB" id="A0A0R2LQT9"/>
<protein>
    <recommendedName>
        <fullName evidence="1">HTH rpiR-type domain-containing protein</fullName>
    </recommendedName>
</protein>
<comment type="caution">
    <text evidence="2">The sequence shown here is derived from an EMBL/GenBank/DDBJ whole genome shotgun (WGS) entry which is preliminary data.</text>
</comment>
<dbReference type="Proteomes" id="UP000051886">
    <property type="component" value="Unassembled WGS sequence"/>
</dbReference>
<dbReference type="SUPFAM" id="SSF46689">
    <property type="entry name" value="Homeodomain-like"/>
    <property type="match status" value="1"/>
</dbReference>
<evidence type="ECO:0000259" key="1">
    <source>
        <dbReference type="PROSITE" id="PS51071"/>
    </source>
</evidence>
<dbReference type="GO" id="GO:1901135">
    <property type="term" value="P:carbohydrate derivative metabolic process"/>
    <property type="evidence" value="ECO:0007669"/>
    <property type="project" value="InterPro"/>
</dbReference>
<evidence type="ECO:0000313" key="3">
    <source>
        <dbReference type="Proteomes" id="UP000051886"/>
    </source>
</evidence>
<dbReference type="SUPFAM" id="SSF53697">
    <property type="entry name" value="SIS domain"/>
    <property type="match status" value="1"/>
</dbReference>
<accession>A0A0R2LQT9</accession>
<evidence type="ECO:0000313" key="2">
    <source>
        <dbReference type="EMBL" id="KRO01155.1"/>
    </source>
</evidence>
<dbReference type="InterPro" id="IPR046348">
    <property type="entry name" value="SIS_dom_sf"/>
</dbReference>
<dbReference type="InterPro" id="IPR036388">
    <property type="entry name" value="WH-like_DNA-bd_sf"/>
</dbReference>
<dbReference type="PANTHER" id="PTHR30514:SF10">
    <property type="entry name" value="MURR_RPIR FAMILY TRANSCRIPTIONAL REGULATOR"/>
    <property type="match status" value="1"/>
</dbReference>
<dbReference type="GO" id="GO:0003677">
    <property type="term" value="F:DNA binding"/>
    <property type="evidence" value="ECO:0007669"/>
    <property type="project" value="InterPro"/>
</dbReference>
<dbReference type="PANTHER" id="PTHR30514">
    <property type="entry name" value="GLUCOKINASE"/>
    <property type="match status" value="1"/>
</dbReference>
<sequence>MFKNYRTIQNMTITKMSQECFVSAASISRAARNFGYRSFDVMKKQVAKEMTMRDPRFLFRIDKHELTQLKNQPDKYYKHLAEEISLALLNTVSSVPMKKIDQLLQEILSAKQVTFFGFNTMIDSLKVFQSALLHCGIITALGENKQDQLHLASTLRENSVAIVFSSFGNFFSNCDKVFDQIMNSQAHTILVTQSSSTPYSISFDETLTISTNTSAEVGSYPMNFLLDVMARRAFVLARR</sequence>
<dbReference type="InterPro" id="IPR009057">
    <property type="entry name" value="Homeodomain-like_sf"/>
</dbReference>
<dbReference type="STRING" id="449659.IV66_GL001123"/>
<dbReference type="EMBL" id="JQCN01000015">
    <property type="protein sequence ID" value="KRO01155.1"/>
    <property type="molecule type" value="Genomic_DNA"/>
</dbReference>
<dbReference type="InterPro" id="IPR047640">
    <property type="entry name" value="RpiR-like"/>
</dbReference>
<reference evidence="2 3" key="1">
    <citation type="journal article" date="2015" name="Genome Announc.">
        <title>Expanding the biotechnology potential of lactobacilli through comparative genomics of 213 strains and associated genera.</title>
        <authorList>
            <person name="Sun Z."/>
            <person name="Harris H.M."/>
            <person name="McCann A."/>
            <person name="Guo C."/>
            <person name="Argimon S."/>
            <person name="Zhang W."/>
            <person name="Yang X."/>
            <person name="Jeffery I.B."/>
            <person name="Cooney J.C."/>
            <person name="Kagawa T.F."/>
            <person name="Liu W."/>
            <person name="Song Y."/>
            <person name="Salvetti E."/>
            <person name="Wrobel A."/>
            <person name="Rasinkangas P."/>
            <person name="Parkhill J."/>
            <person name="Rea M.C."/>
            <person name="O'Sullivan O."/>
            <person name="Ritari J."/>
            <person name="Douillard F.P."/>
            <person name="Paul Ross R."/>
            <person name="Yang R."/>
            <person name="Briner A.E."/>
            <person name="Felis G.E."/>
            <person name="de Vos W.M."/>
            <person name="Barrangou R."/>
            <person name="Klaenhammer T.R."/>
            <person name="Caufield P.W."/>
            <person name="Cui Y."/>
            <person name="Zhang H."/>
            <person name="O'Toole P.W."/>
        </authorList>
    </citation>
    <scope>NUCLEOTIDE SEQUENCE [LARGE SCALE GENOMIC DNA]</scope>
    <source>
        <strain evidence="2 3">NBRC 103219</strain>
    </source>
</reference>
<dbReference type="GO" id="GO:0003700">
    <property type="term" value="F:DNA-binding transcription factor activity"/>
    <property type="evidence" value="ECO:0007669"/>
    <property type="project" value="InterPro"/>
</dbReference>
<feature type="domain" description="HTH rpiR-type" evidence="1">
    <location>
        <begin position="1"/>
        <end position="53"/>
    </location>
</feature>
<dbReference type="PROSITE" id="PS51071">
    <property type="entry name" value="HTH_RPIR"/>
    <property type="match status" value="1"/>
</dbReference>
<organism evidence="2 3">
    <name type="scientific">Ligilactobacillus pobuzihii</name>
    <dbReference type="NCBI Taxonomy" id="449659"/>
    <lineage>
        <taxon>Bacteria</taxon>
        <taxon>Bacillati</taxon>
        <taxon>Bacillota</taxon>
        <taxon>Bacilli</taxon>
        <taxon>Lactobacillales</taxon>
        <taxon>Lactobacillaceae</taxon>
        <taxon>Ligilactobacillus</taxon>
    </lineage>
</organism>